<gene>
    <name evidence="2" type="ORF">E8E13_001606</name>
</gene>
<protein>
    <submittedName>
        <fullName evidence="2">Uncharacterized protein</fullName>
    </submittedName>
</protein>
<name>A0A9P4TEP0_CURKU</name>
<dbReference type="AlphaFoldDB" id="A0A9P4TEP0"/>
<reference evidence="2" key="1">
    <citation type="submission" date="2019-04" db="EMBL/GenBank/DDBJ databases">
        <title>Sequencing of skin fungus with MAO and IRED activity.</title>
        <authorList>
            <person name="Marsaioli A.J."/>
            <person name="Bonatto J.M.C."/>
            <person name="Reis Junior O."/>
        </authorList>
    </citation>
    <scope>NUCLEOTIDE SEQUENCE</scope>
    <source>
        <strain evidence="2">30M1</strain>
    </source>
</reference>
<evidence type="ECO:0000256" key="1">
    <source>
        <dbReference type="SAM" id="MobiDB-lite"/>
    </source>
</evidence>
<evidence type="ECO:0000313" key="2">
    <source>
        <dbReference type="EMBL" id="KAF3004050.1"/>
    </source>
</evidence>
<proteinExistence type="predicted"/>
<keyword evidence="3" id="KW-1185">Reference proteome</keyword>
<evidence type="ECO:0000313" key="3">
    <source>
        <dbReference type="Proteomes" id="UP000801428"/>
    </source>
</evidence>
<organism evidence="2 3">
    <name type="scientific">Curvularia kusanoi</name>
    <name type="common">Cochliobolus kusanoi</name>
    <dbReference type="NCBI Taxonomy" id="90978"/>
    <lineage>
        <taxon>Eukaryota</taxon>
        <taxon>Fungi</taxon>
        <taxon>Dikarya</taxon>
        <taxon>Ascomycota</taxon>
        <taxon>Pezizomycotina</taxon>
        <taxon>Dothideomycetes</taxon>
        <taxon>Pleosporomycetidae</taxon>
        <taxon>Pleosporales</taxon>
        <taxon>Pleosporineae</taxon>
        <taxon>Pleosporaceae</taxon>
        <taxon>Curvularia</taxon>
    </lineage>
</organism>
<sequence length="373" mass="42016">MSSSQPLARETEVLSSAIKRGKTDPTNSESFDTLPRLRDGVYKELCRRLQAQGVRDELSQALFHWCLPTKLEHEALWKQLLGDPLSVPTRAINTLLELEPSSLDDPNERSLNLTYYYMRSFRIKVSDCRLVISRILSSGHDGNKKAFHYLVHMKGMDSNADITLRYLGKTNDRPWNRHASDLRSTFLSGFLPYFFKAVAHYAEAVITKATVHVAVGATTDRTYTVPDLVGLQEKILIALFGRTALNTQAGGDETMRFYDEDHSVFLILETDTITKLRQTMQPCSMEVRIGVAQYAKDIREYINGHSSTVKASRRKRRLTFSDMIENNLAQQAVPRTVSDGSALMVTVGSDIGETHSNQVANFSRPKDLELPPS</sequence>
<comment type="caution">
    <text evidence="2">The sequence shown here is derived from an EMBL/GenBank/DDBJ whole genome shotgun (WGS) entry which is preliminary data.</text>
</comment>
<feature type="region of interest" description="Disordered" evidence="1">
    <location>
        <begin position="1"/>
        <end position="33"/>
    </location>
</feature>
<dbReference type="EMBL" id="SWKU01000008">
    <property type="protein sequence ID" value="KAF3004050.1"/>
    <property type="molecule type" value="Genomic_DNA"/>
</dbReference>
<dbReference type="OrthoDB" id="3790173at2759"/>
<dbReference type="Proteomes" id="UP000801428">
    <property type="component" value="Unassembled WGS sequence"/>
</dbReference>
<accession>A0A9P4TEP0</accession>